<organism evidence="1 2">
    <name type="scientific">Paractinoplanes globisporus</name>
    <dbReference type="NCBI Taxonomy" id="113565"/>
    <lineage>
        <taxon>Bacteria</taxon>
        <taxon>Bacillati</taxon>
        <taxon>Actinomycetota</taxon>
        <taxon>Actinomycetes</taxon>
        <taxon>Micromonosporales</taxon>
        <taxon>Micromonosporaceae</taxon>
        <taxon>Paractinoplanes</taxon>
    </lineage>
</organism>
<sequence length="84" mass="8973">MQTRHDGTSGAPRITAELHDDGLQFLVIGEALDVRLLPPEKTSGKGLTSQVSYGLDTTVVRFCRGAPHIVSDPDPSIDSTVGRD</sequence>
<keyword evidence="2" id="KW-1185">Reference proteome</keyword>
<reference evidence="1 2" key="1">
    <citation type="submission" date="2024-10" db="EMBL/GenBank/DDBJ databases">
        <title>The Natural Products Discovery Center: Release of the First 8490 Sequenced Strains for Exploring Actinobacteria Biosynthetic Diversity.</title>
        <authorList>
            <person name="Kalkreuter E."/>
            <person name="Kautsar S.A."/>
            <person name="Yang D."/>
            <person name="Bader C.D."/>
            <person name="Teijaro C.N."/>
            <person name="Fluegel L."/>
            <person name="Davis C.M."/>
            <person name="Simpson J.R."/>
            <person name="Lauterbach L."/>
            <person name="Steele A.D."/>
            <person name="Gui C."/>
            <person name="Meng S."/>
            <person name="Li G."/>
            <person name="Viehrig K."/>
            <person name="Ye F."/>
            <person name="Su P."/>
            <person name="Kiefer A.F."/>
            <person name="Nichols A."/>
            <person name="Cepeda A.J."/>
            <person name="Yan W."/>
            <person name="Fan B."/>
            <person name="Jiang Y."/>
            <person name="Adhikari A."/>
            <person name="Zheng C.-J."/>
            <person name="Schuster L."/>
            <person name="Cowan T.M."/>
            <person name="Smanski M.J."/>
            <person name="Chevrette M.G."/>
            <person name="De Carvalho L.P.S."/>
            <person name="Shen B."/>
        </authorList>
    </citation>
    <scope>NUCLEOTIDE SEQUENCE [LARGE SCALE GENOMIC DNA]</scope>
    <source>
        <strain evidence="1 2">NPDC000087</strain>
    </source>
</reference>
<accession>A0ABW6W825</accession>
<name>A0ABW6W825_9ACTN</name>
<protein>
    <submittedName>
        <fullName evidence="1">Uncharacterized protein</fullName>
    </submittedName>
</protein>
<dbReference type="EMBL" id="JBIAZU010000001">
    <property type="protein sequence ID" value="MFF5289444.1"/>
    <property type="molecule type" value="Genomic_DNA"/>
</dbReference>
<gene>
    <name evidence="1" type="ORF">ACFY35_08405</name>
</gene>
<proteinExistence type="predicted"/>
<evidence type="ECO:0000313" key="1">
    <source>
        <dbReference type="EMBL" id="MFF5289444.1"/>
    </source>
</evidence>
<dbReference type="RefSeq" id="WP_026205312.1">
    <property type="nucleotide sequence ID" value="NZ_JBIAZU010000001.1"/>
</dbReference>
<evidence type="ECO:0000313" key="2">
    <source>
        <dbReference type="Proteomes" id="UP001602245"/>
    </source>
</evidence>
<dbReference type="Proteomes" id="UP001602245">
    <property type="component" value="Unassembled WGS sequence"/>
</dbReference>
<comment type="caution">
    <text evidence="1">The sequence shown here is derived from an EMBL/GenBank/DDBJ whole genome shotgun (WGS) entry which is preliminary data.</text>
</comment>